<keyword evidence="2 4" id="KW-0863">Zinc-finger</keyword>
<feature type="transmembrane region" description="Helical" evidence="5">
    <location>
        <begin position="139"/>
        <end position="156"/>
    </location>
</feature>
<dbReference type="InterPro" id="IPR001841">
    <property type="entry name" value="Znf_RING"/>
</dbReference>
<evidence type="ECO:0000256" key="4">
    <source>
        <dbReference type="PROSITE-ProRule" id="PRU00175"/>
    </source>
</evidence>
<dbReference type="InterPro" id="IPR052788">
    <property type="entry name" value="RING-type_E3_ligase_ATL"/>
</dbReference>
<evidence type="ECO:0000313" key="7">
    <source>
        <dbReference type="EMBL" id="AYV81187.1"/>
    </source>
</evidence>
<dbReference type="EMBL" id="MK072262">
    <property type="protein sequence ID" value="AYV81187.1"/>
    <property type="molecule type" value="Genomic_DNA"/>
</dbReference>
<keyword evidence="5" id="KW-0472">Membrane</keyword>
<feature type="transmembrane region" description="Helical" evidence="5">
    <location>
        <begin position="6"/>
        <end position="24"/>
    </location>
</feature>
<dbReference type="GO" id="GO:0008270">
    <property type="term" value="F:zinc ion binding"/>
    <property type="evidence" value="ECO:0007669"/>
    <property type="project" value="UniProtKB-KW"/>
</dbReference>
<protein>
    <submittedName>
        <fullName evidence="7">Putative E3 ubiquitin-protein ligase-like protein</fullName>
    </submittedName>
</protein>
<dbReference type="PANTHER" id="PTHR45798:SF97">
    <property type="entry name" value="ALCOHOL-SENSITIVE RING FINGER PROTEIN 1"/>
    <property type="match status" value="1"/>
</dbReference>
<dbReference type="SMART" id="SM00184">
    <property type="entry name" value="RING"/>
    <property type="match status" value="1"/>
</dbReference>
<evidence type="ECO:0000259" key="6">
    <source>
        <dbReference type="PROSITE" id="PS50089"/>
    </source>
</evidence>
<evidence type="ECO:0000256" key="3">
    <source>
        <dbReference type="ARBA" id="ARBA00022833"/>
    </source>
</evidence>
<proteinExistence type="predicted"/>
<keyword evidence="5" id="KW-1133">Transmembrane helix</keyword>
<evidence type="ECO:0000256" key="5">
    <source>
        <dbReference type="SAM" id="Phobius"/>
    </source>
</evidence>
<dbReference type="Gene3D" id="3.30.40.10">
    <property type="entry name" value="Zinc/RING finger domain, C3HC4 (zinc finger)"/>
    <property type="match status" value="1"/>
</dbReference>
<reference evidence="7" key="1">
    <citation type="submission" date="2018-10" db="EMBL/GenBank/DDBJ databases">
        <title>Hidden diversity of soil giant viruses.</title>
        <authorList>
            <person name="Schulz F."/>
            <person name="Alteio L."/>
            <person name="Goudeau D."/>
            <person name="Ryan E.M."/>
            <person name="Malmstrom R.R."/>
            <person name="Blanchard J."/>
            <person name="Woyke T."/>
        </authorList>
    </citation>
    <scope>NUCLEOTIDE SEQUENCE</scope>
    <source>
        <strain evidence="7">HAV1</strain>
    </source>
</reference>
<name>A0A3G5A1U1_9VIRU</name>
<dbReference type="Pfam" id="PF13639">
    <property type="entry name" value="zf-RING_2"/>
    <property type="match status" value="1"/>
</dbReference>
<keyword evidence="3" id="KW-0862">Zinc</keyword>
<keyword evidence="1" id="KW-0479">Metal-binding</keyword>
<dbReference type="InterPro" id="IPR013083">
    <property type="entry name" value="Znf_RING/FYVE/PHD"/>
</dbReference>
<feature type="domain" description="RING-type" evidence="6">
    <location>
        <begin position="203"/>
        <end position="244"/>
    </location>
</feature>
<keyword evidence="5" id="KW-0812">Transmembrane</keyword>
<sequence>MKYVIYFILTFTYFLYVVTGIFDAKYQKTQYQQIFNNLGDKFNKTDCSEVVYINYMNNFQVVGVFNSIISLLPLKYCFDVAFGYRPIIIRGPFKDNDSLSMFVFVIMSFPFAIIAFVAVLNKCAFITYPPLNQLVKPLLIFYLACFVMMFTLGMKVRGEYLWNIITDSTISKPNHELPNHPIDKIVTRYSLLKKLYNCDETLCPICYGELEEMTKLVVFLCGHYFHPKCITTWFDQEDTCPMCRVIFKQDVPKELDHNLNAFQYLGVEILL</sequence>
<organism evidence="7">
    <name type="scientific">Harvfovirus sp</name>
    <dbReference type="NCBI Taxonomy" id="2487768"/>
    <lineage>
        <taxon>Viruses</taxon>
        <taxon>Varidnaviria</taxon>
        <taxon>Bamfordvirae</taxon>
        <taxon>Nucleocytoviricota</taxon>
        <taxon>Megaviricetes</taxon>
        <taxon>Imitervirales</taxon>
        <taxon>Mimiviridae</taxon>
        <taxon>Klosneuvirinae</taxon>
    </lineage>
</organism>
<accession>A0A3G5A1U1</accession>
<dbReference type="PANTHER" id="PTHR45798">
    <property type="entry name" value="RING-H2 FINGER PROTEIN ATL61-RELATED-RELATED"/>
    <property type="match status" value="1"/>
</dbReference>
<evidence type="ECO:0000256" key="1">
    <source>
        <dbReference type="ARBA" id="ARBA00022723"/>
    </source>
</evidence>
<dbReference type="PROSITE" id="PS50089">
    <property type="entry name" value="ZF_RING_2"/>
    <property type="match status" value="1"/>
</dbReference>
<feature type="transmembrane region" description="Helical" evidence="5">
    <location>
        <begin position="99"/>
        <end position="119"/>
    </location>
</feature>
<dbReference type="SUPFAM" id="SSF57850">
    <property type="entry name" value="RING/U-box"/>
    <property type="match status" value="1"/>
</dbReference>
<evidence type="ECO:0000256" key="2">
    <source>
        <dbReference type="ARBA" id="ARBA00022771"/>
    </source>
</evidence>
<gene>
    <name evidence="7" type="ORF">Harvfovirus20_6</name>
</gene>